<protein>
    <submittedName>
        <fullName evidence="1">Uncharacterized protein</fullName>
    </submittedName>
</protein>
<gene>
    <name evidence="1" type="ORF">OCC_14335</name>
</gene>
<evidence type="ECO:0000313" key="2">
    <source>
        <dbReference type="Proteomes" id="UP000015502"/>
    </source>
</evidence>
<dbReference type="EMBL" id="CP006670">
    <property type="protein sequence ID" value="AGT34344.1"/>
    <property type="molecule type" value="Genomic_DNA"/>
</dbReference>
<dbReference type="PaxDb" id="523849-OCC_14335"/>
<accession>S5ZTW0</accession>
<dbReference type="AlphaFoldDB" id="S5ZTW0"/>
<evidence type="ECO:0000313" key="1">
    <source>
        <dbReference type="EMBL" id="AGT34344.1"/>
    </source>
</evidence>
<organism evidence="1 2">
    <name type="scientific">Thermococcus litoralis (strain ATCC 51850 / DSM 5473 / JCM 8560 / NS-C)</name>
    <dbReference type="NCBI Taxonomy" id="523849"/>
    <lineage>
        <taxon>Archaea</taxon>
        <taxon>Methanobacteriati</taxon>
        <taxon>Methanobacteriota</taxon>
        <taxon>Thermococci</taxon>
        <taxon>Thermococcales</taxon>
        <taxon>Thermococcaceae</taxon>
        <taxon>Thermococcus</taxon>
    </lineage>
</organism>
<dbReference type="KEGG" id="tlt:OCC_14335"/>
<reference evidence="1 2" key="1">
    <citation type="journal article" date="2012" name="J. Bacteriol.">
        <title>Genome sequence of the model hyperthermophilic archaeon Thermococcus litoralis NS-C.</title>
        <authorList>
            <person name="Gardner A.F."/>
            <person name="Kumar S."/>
            <person name="Perler F.B."/>
        </authorList>
    </citation>
    <scope>NUCLEOTIDE SEQUENCE [LARGE SCALE GENOMIC DNA]</scope>
    <source>
        <strain evidence="2">ATCC 51850 / DSM 5473 / JCM 8560 / NS-C</strain>
    </source>
</reference>
<sequence length="29" mass="3526">MEIEIEKFNYQPDNLHIGEYIKGIEEFLI</sequence>
<keyword evidence="2" id="KW-1185">Reference proteome</keyword>
<name>S5ZTW0_THELN</name>
<dbReference type="Proteomes" id="UP000015502">
    <property type="component" value="Chromosome"/>
</dbReference>
<dbReference type="HOGENOM" id="CLU_3408379_0_0_2"/>
<proteinExistence type="predicted"/>